<accession>A0A0R1IXC3</accession>
<feature type="compositionally biased region" description="Basic and acidic residues" evidence="1">
    <location>
        <begin position="199"/>
        <end position="215"/>
    </location>
</feature>
<protein>
    <recommendedName>
        <fullName evidence="5">DUF4352 domain-containing protein</fullName>
    </recommendedName>
</protein>
<gene>
    <name evidence="3" type="ORF">FC72_GL001035</name>
</gene>
<dbReference type="AlphaFoldDB" id="A0A0R1IXC3"/>
<proteinExistence type="predicted"/>
<evidence type="ECO:0000313" key="3">
    <source>
        <dbReference type="EMBL" id="KRK63904.1"/>
    </source>
</evidence>
<dbReference type="EMBL" id="AZDG01000020">
    <property type="protein sequence ID" value="KRK63904.1"/>
    <property type="molecule type" value="Genomic_DNA"/>
</dbReference>
<evidence type="ECO:0000256" key="1">
    <source>
        <dbReference type="SAM" id="MobiDB-lite"/>
    </source>
</evidence>
<dbReference type="PROSITE" id="PS51257">
    <property type="entry name" value="PROKAR_LIPOPROTEIN"/>
    <property type="match status" value="1"/>
</dbReference>
<dbReference type="PATRIC" id="fig|1423811.3.peg.1047"/>
<keyword evidence="4" id="KW-1185">Reference proteome</keyword>
<name>A0A0R1IXC3_9LACO</name>
<reference evidence="3 4" key="1">
    <citation type="journal article" date="2015" name="Genome Announc.">
        <title>Expanding the biotechnology potential of lactobacilli through comparative genomics of 213 strains and associated genera.</title>
        <authorList>
            <person name="Sun Z."/>
            <person name="Harris H.M."/>
            <person name="McCann A."/>
            <person name="Guo C."/>
            <person name="Argimon S."/>
            <person name="Zhang W."/>
            <person name="Yang X."/>
            <person name="Jeffery I.B."/>
            <person name="Cooney J.C."/>
            <person name="Kagawa T.F."/>
            <person name="Liu W."/>
            <person name="Song Y."/>
            <person name="Salvetti E."/>
            <person name="Wrobel A."/>
            <person name="Rasinkangas P."/>
            <person name="Parkhill J."/>
            <person name="Rea M.C."/>
            <person name="O'Sullivan O."/>
            <person name="Ritari J."/>
            <person name="Douillard F.P."/>
            <person name="Paul Ross R."/>
            <person name="Yang R."/>
            <person name="Briner A.E."/>
            <person name="Felis G.E."/>
            <person name="de Vos W.M."/>
            <person name="Barrangou R."/>
            <person name="Klaenhammer T.R."/>
            <person name="Caufield P.W."/>
            <person name="Cui Y."/>
            <person name="Zhang H."/>
            <person name="O'Toole P.W."/>
        </authorList>
    </citation>
    <scope>NUCLEOTIDE SEQUENCE [LARGE SCALE GENOMIC DNA]</scope>
    <source>
        <strain evidence="3 4">DSM 20183</strain>
    </source>
</reference>
<sequence>MKKKGIFLVAIMAFLLVVTGCANQSKQSSPTNKVETELYNKLSKSSRDDVQFTFKRQEGTIKGQGSIDLTINNQSNKNVKFDLGDFVYLGADSLESSKSGIKTVKADKEITIKSIFKNIDETIFSDPGLFCYKNDSFKLAYLDRKTSKSNNLSDSEFKKKYRHFMAHKDDVTTNSDSSSVDDNSDNASNDNDNSTTTNDDDKADASVDSSNDDKSNSGNAINSGEEAKALVESQQGPADESQYYTYMEGMWDTSNGKAYWVVLFQHNPDSELPMRMGAWTVYPDGTVLSGQPTDIDK</sequence>
<evidence type="ECO:0008006" key="5">
    <source>
        <dbReference type="Google" id="ProtNLM"/>
    </source>
</evidence>
<feature type="chain" id="PRO_5039426711" description="DUF4352 domain-containing protein" evidence="2">
    <location>
        <begin position="23"/>
        <end position="297"/>
    </location>
</feature>
<evidence type="ECO:0000313" key="4">
    <source>
        <dbReference type="Proteomes" id="UP000050929"/>
    </source>
</evidence>
<feature type="compositionally biased region" description="Low complexity" evidence="1">
    <location>
        <begin position="172"/>
        <end position="197"/>
    </location>
</feature>
<keyword evidence="2" id="KW-0732">Signal</keyword>
<feature type="signal peptide" evidence="2">
    <location>
        <begin position="1"/>
        <end position="22"/>
    </location>
</feature>
<dbReference type="OrthoDB" id="2287309at2"/>
<dbReference type="RefSeq" id="WP_057766836.1">
    <property type="nucleotide sequence ID" value="NZ_AZDG01000020.1"/>
</dbReference>
<organism evidence="3 4">
    <name type="scientific">Companilactobacillus tucceti DSM 20183</name>
    <dbReference type="NCBI Taxonomy" id="1423811"/>
    <lineage>
        <taxon>Bacteria</taxon>
        <taxon>Bacillati</taxon>
        <taxon>Bacillota</taxon>
        <taxon>Bacilli</taxon>
        <taxon>Lactobacillales</taxon>
        <taxon>Lactobacillaceae</taxon>
        <taxon>Companilactobacillus</taxon>
    </lineage>
</organism>
<feature type="region of interest" description="Disordered" evidence="1">
    <location>
        <begin position="171"/>
        <end position="222"/>
    </location>
</feature>
<dbReference type="Proteomes" id="UP000050929">
    <property type="component" value="Unassembled WGS sequence"/>
</dbReference>
<comment type="caution">
    <text evidence="3">The sequence shown here is derived from an EMBL/GenBank/DDBJ whole genome shotgun (WGS) entry which is preliminary data.</text>
</comment>
<evidence type="ECO:0000256" key="2">
    <source>
        <dbReference type="SAM" id="SignalP"/>
    </source>
</evidence>